<feature type="binding site" evidence="19">
    <location>
        <position position="69"/>
    </location>
    <ligand>
        <name>Ca(2+)</name>
        <dbReference type="ChEBI" id="CHEBI:29108"/>
        <label>1</label>
    </ligand>
</feature>
<dbReference type="CDD" id="cd00693">
    <property type="entry name" value="secretory_peroxidase"/>
    <property type="match status" value="1"/>
</dbReference>
<dbReference type="AlphaFoldDB" id="A0A2P2JJG9"/>
<feature type="binding site" evidence="19">
    <location>
        <position position="254"/>
    </location>
    <ligand>
        <name>Ca(2+)</name>
        <dbReference type="ChEBI" id="CHEBI:29108"/>
        <label>2</label>
    </ligand>
</feature>
<keyword evidence="8 22" id="KW-0349">Heme</keyword>
<dbReference type="Gene3D" id="1.10.520.10">
    <property type="match status" value="1"/>
</dbReference>
<evidence type="ECO:0000256" key="6">
    <source>
        <dbReference type="ARBA" id="ARBA00022525"/>
    </source>
</evidence>
<feature type="chain" id="PRO_5015023371" description="Peroxidase" evidence="22">
    <location>
        <begin position="25"/>
        <end position="334"/>
    </location>
</feature>
<feature type="binding site" evidence="18">
    <location>
        <position position="165"/>
    </location>
    <ligand>
        <name>substrate</name>
    </ligand>
</feature>
<evidence type="ECO:0000256" key="15">
    <source>
        <dbReference type="ARBA" id="ARBA00023180"/>
    </source>
</evidence>
<keyword evidence="14 21" id="KW-1015">Disulfide bond</keyword>
<comment type="subcellular location">
    <subcellularLocation>
        <location evidence="3 22">Secreted</location>
    </subcellularLocation>
</comment>
<evidence type="ECO:0000256" key="5">
    <source>
        <dbReference type="ARBA" id="ARBA00012313"/>
    </source>
</evidence>
<feature type="disulfide bond" evidence="21">
    <location>
        <begin position="37"/>
        <end position="117"/>
    </location>
</feature>
<dbReference type="PANTHER" id="PTHR31388">
    <property type="entry name" value="PEROXIDASE 72-RELATED"/>
    <property type="match status" value="1"/>
</dbReference>
<dbReference type="Gene3D" id="1.10.420.10">
    <property type="entry name" value="Peroxidase, domain 2"/>
    <property type="match status" value="1"/>
</dbReference>
<evidence type="ECO:0000256" key="12">
    <source>
        <dbReference type="ARBA" id="ARBA00023002"/>
    </source>
</evidence>
<evidence type="ECO:0000256" key="4">
    <source>
        <dbReference type="ARBA" id="ARBA00006873"/>
    </source>
</evidence>
<feature type="binding site" evidence="19">
    <location>
        <position position="78"/>
    </location>
    <ligand>
        <name>Ca(2+)</name>
        <dbReference type="ChEBI" id="CHEBI:29108"/>
        <label>1</label>
    </ligand>
</feature>
<dbReference type="GO" id="GO:0140825">
    <property type="term" value="F:lactoperoxidase activity"/>
    <property type="evidence" value="ECO:0007669"/>
    <property type="project" value="UniProtKB-EC"/>
</dbReference>
<keyword evidence="13 19" id="KW-0408">Iron</keyword>
<keyword evidence="15" id="KW-0325">Glycoprotein</keyword>
<comment type="function">
    <text evidence="2">Removal of H(2)O(2), oxidation of toxic reductants, biosynthesis and degradation of lignin, suberization, auxin catabolism, response to environmental stresses such as wounding, pathogen attack and oxidative stress. These functions might be dependent on each isozyme/isoform in each plant tissue.</text>
</comment>
<comment type="catalytic activity">
    <reaction evidence="1 22">
        <text>2 a phenolic donor + H2O2 = 2 a phenolic radical donor + 2 H2O</text>
        <dbReference type="Rhea" id="RHEA:56136"/>
        <dbReference type="ChEBI" id="CHEBI:15377"/>
        <dbReference type="ChEBI" id="CHEBI:16240"/>
        <dbReference type="ChEBI" id="CHEBI:139520"/>
        <dbReference type="ChEBI" id="CHEBI:139521"/>
        <dbReference type="EC" id="1.11.1.7"/>
    </reaction>
</comment>
<evidence type="ECO:0000256" key="11">
    <source>
        <dbReference type="ARBA" id="ARBA00022837"/>
    </source>
</evidence>
<dbReference type="GO" id="GO:0046872">
    <property type="term" value="F:metal ion binding"/>
    <property type="evidence" value="ECO:0007669"/>
    <property type="project" value="UniProtKB-UniRule"/>
</dbReference>
<dbReference type="InterPro" id="IPR010255">
    <property type="entry name" value="Haem_peroxidase_sf"/>
</dbReference>
<feature type="binding site" evidence="19">
    <location>
        <position position="74"/>
    </location>
    <ligand>
        <name>Ca(2+)</name>
        <dbReference type="ChEBI" id="CHEBI:29108"/>
        <label>1</label>
    </ligand>
</feature>
<keyword evidence="6 22" id="KW-0964">Secreted</keyword>
<dbReference type="GO" id="GO:0020037">
    <property type="term" value="F:heme binding"/>
    <property type="evidence" value="ECO:0007669"/>
    <property type="project" value="UniProtKB-UniRule"/>
</dbReference>
<evidence type="ECO:0000256" key="2">
    <source>
        <dbReference type="ARBA" id="ARBA00002322"/>
    </source>
</evidence>
<reference evidence="24" key="1">
    <citation type="submission" date="2018-02" db="EMBL/GenBank/DDBJ databases">
        <title>Rhizophora mucronata_Transcriptome.</title>
        <authorList>
            <person name="Meera S.P."/>
            <person name="Sreeshan A."/>
            <person name="Augustine A."/>
        </authorList>
    </citation>
    <scope>NUCLEOTIDE SEQUENCE</scope>
    <source>
        <tissue evidence="24">Leaf</tissue>
    </source>
</reference>
<dbReference type="EC" id="1.11.1.7" evidence="5 22"/>
<keyword evidence="9 19" id="KW-0479">Metal-binding</keyword>
<dbReference type="PROSITE" id="PS50873">
    <property type="entry name" value="PEROXIDASE_4"/>
    <property type="match status" value="1"/>
</dbReference>
<proteinExistence type="inferred from homology"/>
<dbReference type="FunFam" id="1.10.520.10:FF:000006">
    <property type="entry name" value="Peroxidase"/>
    <property type="match status" value="1"/>
</dbReference>
<dbReference type="EMBL" id="GGEC01013143">
    <property type="protein sequence ID" value="MBW93626.1"/>
    <property type="molecule type" value="Transcribed_RNA"/>
</dbReference>
<dbReference type="InterPro" id="IPR019793">
    <property type="entry name" value="Peroxidases_heam-ligand_BS"/>
</dbReference>
<dbReference type="PRINTS" id="PR00458">
    <property type="entry name" value="PEROXIDASE"/>
</dbReference>
<organism evidence="24">
    <name type="scientific">Rhizophora mucronata</name>
    <name type="common">Asiatic mangrove</name>
    <dbReference type="NCBI Taxonomy" id="61149"/>
    <lineage>
        <taxon>Eukaryota</taxon>
        <taxon>Viridiplantae</taxon>
        <taxon>Streptophyta</taxon>
        <taxon>Embryophyta</taxon>
        <taxon>Tracheophyta</taxon>
        <taxon>Spermatophyta</taxon>
        <taxon>Magnoliopsida</taxon>
        <taxon>eudicotyledons</taxon>
        <taxon>Gunneridae</taxon>
        <taxon>Pentapetalae</taxon>
        <taxon>rosids</taxon>
        <taxon>fabids</taxon>
        <taxon>Malpighiales</taxon>
        <taxon>Rhizophoraceae</taxon>
        <taxon>Rhizophora</taxon>
    </lineage>
</organism>
<evidence type="ECO:0000256" key="1">
    <source>
        <dbReference type="ARBA" id="ARBA00000189"/>
    </source>
</evidence>
<dbReference type="InterPro" id="IPR033905">
    <property type="entry name" value="Secretory_peroxidase"/>
</dbReference>
<evidence type="ECO:0000256" key="7">
    <source>
        <dbReference type="ARBA" id="ARBA00022559"/>
    </source>
</evidence>
<feature type="binding site" evidence="19">
    <location>
        <position position="76"/>
    </location>
    <ligand>
        <name>Ca(2+)</name>
        <dbReference type="ChEBI" id="CHEBI:29108"/>
        <label>1</label>
    </ligand>
</feature>
<feature type="active site" description="Proton acceptor" evidence="17">
    <location>
        <position position="68"/>
    </location>
</feature>
<evidence type="ECO:0000313" key="24">
    <source>
        <dbReference type="EMBL" id="MBW93626.1"/>
    </source>
</evidence>
<dbReference type="PROSITE" id="PS00435">
    <property type="entry name" value="PEROXIDASE_1"/>
    <property type="match status" value="1"/>
</dbReference>
<comment type="similarity">
    <text evidence="4">Belongs to the peroxidase family. Ascorbate peroxidase subfamily.</text>
</comment>
<keyword evidence="16 22" id="KW-0376">Hydrogen peroxide</keyword>
<evidence type="ECO:0000256" key="21">
    <source>
        <dbReference type="PIRSR" id="PIRSR600823-5"/>
    </source>
</evidence>
<dbReference type="SUPFAM" id="SSF48113">
    <property type="entry name" value="Heme-dependent peroxidases"/>
    <property type="match status" value="1"/>
</dbReference>
<feature type="disulfide bond" evidence="21">
    <location>
        <begin position="70"/>
        <end position="75"/>
    </location>
</feature>
<feature type="disulfide bond" evidence="21">
    <location>
        <begin position="202"/>
        <end position="234"/>
    </location>
</feature>
<dbReference type="GO" id="GO:0006979">
    <property type="term" value="P:response to oxidative stress"/>
    <property type="evidence" value="ECO:0007669"/>
    <property type="project" value="UniProtKB-UniRule"/>
</dbReference>
<comment type="cofactor">
    <cofactor evidence="19 22">
        <name>Ca(2+)</name>
        <dbReference type="ChEBI" id="CHEBI:29108"/>
    </cofactor>
    <text evidence="19 22">Binds 2 calcium ions per subunit.</text>
</comment>
<dbReference type="PANTHER" id="PTHR31388:SF2">
    <property type="entry name" value="PEROXIDASE 17"/>
    <property type="match status" value="1"/>
</dbReference>
<dbReference type="GO" id="GO:0005576">
    <property type="term" value="C:extracellular region"/>
    <property type="evidence" value="ECO:0007669"/>
    <property type="project" value="UniProtKB-SubCell"/>
</dbReference>
<dbReference type="InterPro" id="IPR000823">
    <property type="entry name" value="Peroxidase_pln"/>
</dbReference>
<feature type="signal peptide" evidence="22">
    <location>
        <begin position="1"/>
        <end position="24"/>
    </location>
</feature>
<accession>A0A2P2JJG9</accession>
<evidence type="ECO:0000256" key="20">
    <source>
        <dbReference type="PIRSR" id="PIRSR600823-4"/>
    </source>
</evidence>
<keyword evidence="7 22" id="KW-0575">Peroxidase</keyword>
<feature type="binding site" description="axial binding residue" evidence="19">
    <location>
        <position position="195"/>
    </location>
    <ligand>
        <name>heme b</name>
        <dbReference type="ChEBI" id="CHEBI:60344"/>
    </ligand>
    <ligandPart>
        <name>Fe</name>
        <dbReference type="ChEBI" id="CHEBI:18248"/>
    </ligandPart>
</feature>
<feature type="disulfide bond" evidence="21">
    <location>
        <begin position="123"/>
        <end position="320"/>
    </location>
</feature>
<feature type="domain" description="Plant heme peroxidase family profile" evidence="23">
    <location>
        <begin position="27"/>
        <end position="324"/>
    </location>
</feature>
<comment type="similarity">
    <text evidence="22">Belongs to the peroxidase family. Classical plant (class III) peroxidase subfamily.</text>
</comment>
<protein>
    <recommendedName>
        <fullName evidence="5 22">Peroxidase</fullName>
        <ecNumber evidence="5 22">1.11.1.7</ecNumber>
    </recommendedName>
</protein>
<feature type="binding site" evidence="19">
    <location>
        <position position="90"/>
    </location>
    <ligand>
        <name>Ca(2+)</name>
        <dbReference type="ChEBI" id="CHEBI:29108"/>
        <label>1</label>
    </ligand>
</feature>
<keyword evidence="12 22" id="KW-0560">Oxidoreductase</keyword>
<evidence type="ECO:0000256" key="17">
    <source>
        <dbReference type="PIRSR" id="PIRSR600823-1"/>
    </source>
</evidence>
<feature type="site" description="Transition state stabilizer" evidence="20">
    <location>
        <position position="64"/>
    </location>
</feature>
<evidence type="ECO:0000256" key="18">
    <source>
        <dbReference type="PIRSR" id="PIRSR600823-2"/>
    </source>
</evidence>
<sequence length="334" mass="36733">MTSFVIFFVVVVITFVLHAITVSAATPLLPGFYSETCPKAESIVRNVMRNAMIREPRAGASVMRFQFHDCFVNGCDASLLLDDTPTMKGEKEGLSNINSLRSFEVVDEVKAELEKACPGVVSCADIIIMAARDAVALSGGPDWEVKLGRKDSLIARIEDSDDIMPSPRANASFLIDLFARFNLSVKDLVALSGSHSIGQGRCFSIVYRLYNQSGTGKPDPAINPEFREKLYKLCPLDGDQNVTGNLDATPTIFDNVYFKGLVGGLGFLNSDQTLFTFPQTRPYVKLFSKNQDAFFDAFVESMIKLGNLQTGEPGEIRNNCRVVNSRPINILFEA</sequence>
<evidence type="ECO:0000256" key="10">
    <source>
        <dbReference type="ARBA" id="ARBA00022729"/>
    </source>
</evidence>
<feature type="binding site" evidence="19">
    <location>
        <position position="247"/>
    </location>
    <ligand>
        <name>Ca(2+)</name>
        <dbReference type="ChEBI" id="CHEBI:29108"/>
        <label>2</label>
    </ligand>
</feature>
<evidence type="ECO:0000256" key="13">
    <source>
        <dbReference type="ARBA" id="ARBA00023004"/>
    </source>
</evidence>
<dbReference type="FunFam" id="1.10.420.10:FF:000001">
    <property type="entry name" value="Peroxidase"/>
    <property type="match status" value="1"/>
</dbReference>
<dbReference type="GO" id="GO:0042744">
    <property type="term" value="P:hydrogen peroxide catabolic process"/>
    <property type="evidence" value="ECO:0007669"/>
    <property type="project" value="UniProtKB-KW"/>
</dbReference>
<evidence type="ECO:0000259" key="23">
    <source>
        <dbReference type="PROSITE" id="PS50873"/>
    </source>
</evidence>
<feature type="binding site" evidence="19">
    <location>
        <position position="249"/>
    </location>
    <ligand>
        <name>Ca(2+)</name>
        <dbReference type="ChEBI" id="CHEBI:29108"/>
        <label>2</label>
    </ligand>
</feature>
<evidence type="ECO:0000256" key="9">
    <source>
        <dbReference type="ARBA" id="ARBA00022723"/>
    </source>
</evidence>
<dbReference type="Pfam" id="PF00141">
    <property type="entry name" value="peroxidase"/>
    <property type="match status" value="1"/>
</dbReference>
<keyword evidence="10 22" id="KW-0732">Signal</keyword>
<keyword evidence="11 19" id="KW-0106">Calcium</keyword>
<evidence type="ECO:0000256" key="16">
    <source>
        <dbReference type="ARBA" id="ARBA00023324"/>
    </source>
</evidence>
<name>A0A2P2JJG9_RHIMU</name>
<evidence type="ECO:0000256" key="3">
    <source>
        <dbReference type="ARBA" id="ARBA00004613"/>
    </source>
</evidence>
<evidence type="ECO:0000256" key="14">
    <source>
        <dbReference type="ARBA" id="ARBA00023157"/>
    </source>
</evidence>
<evidence type="ECO:0000256" key="8">
    <source>
        <dbReference type="ARBA" id="ARBA00022617"/>
    </source>
</evidence>
<dbReference type="InterPro" id="IPR002016">
    <property type="entry name" value="Haem_peroxidase"/>
</dbReference>
<comment type="cofactor">
    <cofactor evidence="19 22">
        <name>heme b</name>
        <dbReference type="ChEBI" id="CHEBI:60344"/>
    </cofactor>
    <text evidence="19 22">Binds 1 heme b (iron(II)-protoporphyrin IX) group per subunit.</text>
</comment>
<evidence type="ECO:0000256" key="19">
    <source>
        <dbReference type="PIRSR" id="PIRSR600823-3"/>
    </source>
</evidence>
<evidence type="ECO:0000256" key="22">
    <source>
        <dbReference type="RuleBase" id="RU362060"/>
    </source>
</evidence>
<dbReference type="PRINTS" id="PR00461">
    <property type="entry name" value="PLPEROXIDASE"/>
</dbReference>
<feature type="binding site" evidence="19">
    <location>
        <position position="72"/>
    </location>
    <ligand>
        <name>Ca(2+)</name>
        <dbReference type="ChEBI" id="CHEBI:29108"/>
        <label>1</label>
    </ligand>
</feature>